<protein>
    <submittedName>
        <fullName evidence="1">Uncharacterized protein</fullName>
    </submittedName>
</protein>
<sequence length="174" mass="19210">MSTHFKQHGDSAKNILWSFFKKQRVKDVIACMPSGDDSDIGELTDDDEYIPDSAPRLATDNIDTSDQSSEDDVGSSHLWGIKLLARAGSSGFLYQFDAYQGQPTINYPHRLGSDVTLKMRQALPENRGPKVAADNYFSLDLAAELSKRGLGFVLNTEKQQIEGLQSPDSNPKVT</sequence>
<keyword evidence="2" id="KW-1185">Reference proteome</keyword>
<gene>
    <name evidence="1" type="ORF">HPB49_004975</name>
</gene>
<proteinExistence type="predicted"/>
<accession>A0ACB8CVI7</accession>
<reference evidence="1" key="1">
    <citation type="submission" date="2020-05" db="EMBL/GenBank/DDBJ databases">
        <title>Large-scale comparative analyses of tick genomes elucidate their genetic diversity and vector capacities.</title>
        <authorList>
            <person name="Jia N."/>
            <person name="Wang J."/>
            <person name="Shi W."/>
            <person name="Du L."/>
            <person name="Sun Y."/>
            <person name="Zhan W."/>
            <person name="Jiang J."/>
            <person name="Wang Q."/>
            <person name="Zhang B."/>
            <person name="Ji P."/>
            <person name="Sakyi L.B."/>
            <person name="Cui X."/>
            <person name="Yuan T."/>
            <person name="Jiang B."/>
            <person name="Yang W."/>
            <person name="Lam T.T.-Y."/>
            <person name="Chang Q."/>
            <person name="Ding S."/>
            <person name="Wang X."/>
            <person name="Zhu J."/>
            <person name="Ruan X."/>
            <person name="Zhao L."/>
            <person name="Wei J."/>
            <person name="Que T."/>
            <person name="Du C."/>
            <person name="Cheng J."/>
            <person name="Dai P."/>
            <person name="Han X."/>
            <person name="Huang E."/>
            <person name="Gao Y."/>
            <person name="Liu J."/>
            <person name="Shao H."/>
            <person name="Ye R."/>
            <person name="Li L."/>
            <person name="Wei W."/>
            <person name="Wang X."/>
            <person name="Wang C."/>
            <person name="Yang T."/>
            <person name="Huo Q."/>
            <person name="Li W."/>
            <person name="Guo W."/>
            <person name="Chen H."/>
            <person name="Zhou L."/>
            <person name="Ni X."/>
            <person name="Tian J."/>
            <person name="Zhou Y."/>
            <person name="Sheng Y."/>
            <person name="Liu T."/>
            <person name="Pan Y."/>
            <person name="Xia L."/>
            <person name="Li J."/>
            <person name="Zhao F."/>
            <person name="Cao W."/>
        </authorList>
    </citation>
    <scope>NUCLEOTIDE SEQUENCE</scope>
    <source>
        <strain evidence="1">Dsil-2018</strain>
    </source>
</reference>
<dbReference type="Proteomes" id="UP000821865">
    <property type="component" value="Chromosome 4"/>
</dbReference>
<dbReference type="EMBL" id="CM023473">
    <property type="protein sequence ID" value="KAH7953116.1"/>
    <property type="molecule type" value="Genomic_DNA"/>
</dbReference>
<organism evidence="1 2">
    <name type="scientific">Dermacentor silvarum</name>
    <name type="common">Tick</name>
    <dbReference type="NCBI Taxonomy" id="543639"/>
    <lineage>
        <taxon>Eukaryota</taxon>
        <taxon>Metazoa</taxon>
        <taxon>Ecdysozoa</taxon>
        <taxon>Arthropoda</taxon>
        <taxon>Chelicerata</taxon>
        <taxon>Arachnida</taxon>
        <taxon>Acari</taxon>
        <taxon>Parasitiformes</taxon>
        <taxon>Ixodida</taxon>
        <taxon>Ixodoidea</taxon>
        <taxon>Ixodidae</taxon>
        <taxon>Rhipicephalinae</taxon>
        <taxon>Dermacentor</taxon>
    </lineage>
</organism>
<evidence type="ECO:0000313" key="1">
    <source>
        <dbReference type="EMBL" id="KAH7953116.1"/>
    </source>
</evidence>
<name>A0ACB8CVI7_DERSI</name>
<comment type="caution">
    <text evidence="1">The sequence shown here is derived from an EMBL/GenBank/DDBJ whole genome shotgun (WGS) entry which is preliminary data.</text>
</comment>
<evidence type="ECO:0000313" key="2">
    <source>
        <dbReference type="Proteomes" id="UP000821865"/>
    </source>
</evidence>